<evidence type="ECO:0000313" key="3">
    <source>
        <dbReference type="EMBL" id="QDP94872.1"/>
    </source>
</evidence>
<dbReference type="KEGG" id="mik:FOE78_02115"/>
<feature type="region of interest" description="Disordered" evidence="1">
    <location>
        <begin position="1"/>
        <end position="30"/>
    </location>
</feature>
<protein>
    <recommendedName>
        <fullName evidence="2">DUF6398 domain-containing protein</fullName>
    </recommendedName>
</protein>
<gene>
    <name evidence="3" type="ORF">FOE78_02115</name>
</gene>
<proteinExistence type="predicted"/>
<dbReference type="RefSeq" id="WP_143984859.1">
    <property type="nucleotide sequence ID" value="NZ_CP041692.1"/>
</dbReference>
<accession>A0A516PUN9</accession>
<evidence type="ECO:0000313" key="4">
    <source>
        <dbReference type="Proteomes" id="UP000319263"/>
    </source>
</evidence>
<dbReference type="AlphaFoldDB" id="A0A516PUN9"/>
<evidence type="ECO:0000259" key="2">
    <source>
        <dbReference type="Pfam" id="PF19935"/>
    </source>
</evidence>
<reference evidence="3 4" key="1">
    <citation type="submission" date="2019-07" db="EMBL/GenBank/DDBJ databases">
        <title>Microlunatus dokdonensis sp. nov. isolated from the rhizospheric soil of the wild plant Elymus tsukushiensis.</title>
        <authorList>
            <person name="Ghim S.-Y."/>
            <person name="Hwang Y.-J."/>
            <person name="Son J.-S."/>
            <person name="Shin J.-H."/>
        </authorList>
    </citation>
    <scope>NUCLEOTIDE SEQUENCE [LARGE SCALE GENOMIC DNA]</scope>
    <source>
        <strain evidence="3 4">KUDC0627</strain>
    </source>
</reference>
<sequence>MAVRENPPSPFERPRLVAVDGERRDDPELETGGADELLADLDQALADDHPLALLALASTMTEALAPSRDAVLERILPQSDTDRERSELPGLPDLLSMFIESGQQQTQALAYAISRLQDDELLRTRVDRRLGPAMDRLPGWLQELDRAEPIATLQALDPVLAGVNLAIGVRFATGQQITVVGFVDLDLGGPLTDAFVLDVAAEEYLAKWEEFAAEAEQLPIAPADLRARLEAALDITDHTVPPYETDSWPQCRALLHWAIRMLPEGGEEFADRAPSDREIESMVTGFLNSAEAGELADDPDTGPLADALLDNRSPYNDPLLWSTKAVQIFLGEFAVERFMAPTDFLIKFADVLPALIRYGHRVRGVSQGLTDDALRAVREITPQFRAEIQRRRTGTAMSARGIAELLAAQGLNQFDFDLGDRFADGSDFHARIADSMINNLAIKVGGEELLEEVDVVALPDEPLSLDGIDETIADRVLEAGQHIDEACNALLEQEMRTAARRILHDVAVNDPTIFSRRGRMDTAAAAICWITLINNCGNPMLHQTQIPIKELRNHFGGGTPSQRAKPMLEALGLPPSQGSPFDLGDLRYLTSSTRREIVQARERYSARRSGR</sequence>
<dbReference type="InterPro" id="IPR045651">
    <property type="entry name" value="DUF6398"/>
</dbReference>
<dbReference type="OrthoDB" id="5182325at2"/>
<name>A0A516PUN9_9ACTN</name>
<dbReference type="Pfam" id="PF19935">
    <property type="entry name" value="DUF6398"/>
    <property type="match status" value="1"/>
</dbReference>
<organism evidence="3 4">
    <name type="scientific">Microlunatus elymi</name>
    <dbReference type="NCBI Taxonomy" id="2596828"/>
    <lineage>
        <taxon>Bacteria</taxon>
        <taxon>Bacillati</taxon>
        <taxon>Actinomycetota</taxon>
        <taxon>Actinomycetes</taxon>
        <taxon>Propionibacteriales</taxon>
        <taxon>Propionibacteriaceae</taxon>
        <taxon>Microlunatus</taxon>
    </lineage>
</organism>
<feature type="domain" description="DUF6398" evidence="2">
    <location>
        <begin position="481"/>
        <end position="574"/>
    </location>
</feature>
<feature type="compositionally biased region" description="Basic and acidic residues" evidence="1">
    <location>
        <begin position="12"/>
        <end position="26"/>
    </location>
</feature>
<dbReference type="EMBL" id="CP041692">
    <property type="protein sequence ID" value="QDP94872.1"/>
    <property type="molecule type" value="Genomic_DNA"/>
</dbReference>
<evidence type="ECO:0000256" key="1">
    <source>
        <dbReference type="SAM" id="MobiDB-lite"/>
    </source>
</evidence>
<keyword evidence="4" id="KW-1185">Reference proteome</keyword>
<dbReference type="Proteomes" id="UP000319263">
    <property type="component" value="Chromosome"/>
</dbReference>